<dbReference type="Proteomes" id="UP000323011">
    <property type="component" value="Unassembled WGS sequence"/>
</dbReference>
<dbReference type="EMBL" id="VLTN01000056">
    <property type="protein sequence ID" value="KAA0148178.1"/>
    <property type="molecule type" value="Genomic_DNA"/>
</dbReference>
<dbReference type="PANTHER" id="PTHR37909">
    <property type="entry name" value="S-ADENOSYL-L-METHIONINE-DEPENDENT METHYLTRANSFERASES SUPERFAMILY PROTEIN"/>
    <property type="match status" value="1"/>
</dbReference>
<comment type="caution">
    <text evidence="1">The sequence shown here is derived from an EMBL/GenBank/DDBJ whole genome shotgun (WGS) entry which is preliminary data.</text>
</comment>
<keyword evidence="2" id="KW-1185">Reference proteome</keyword>
<dbReference type="Gene3D" id="3.40.50.150">
    <property type="entry name" value="Vaccinia Virus protein VP39"/>
    <property type="match status" value="1"/>
</dbReference>
<dbReference type="Pfam" id="PF13578">
    <property type="entry name" value="Methyltransf_24"/>
    <property type="match status" value="1"/>
</dbReference>
<dbReference type="PANTHER" id="PTHR37909:SF1">
    <property type="entry name" value="S-ADENOSYL-L-METHIONINE-DEPENDENT METHYLTRANSFERASES SUPERFAMILY PROTEIN"/>
    <property type="match status" value="1"/>
</dbReference>
<evidence type="ECO:0000313" key="1">
    <source>
        <dbReference type="EMBL" id="KAA0148178.1"/>
    </source>
</evidence>
<protein>
    <recommendedName>
        <fullName evidence="3">Class I SAM-dependent methyltransferase</fullName>
    </recommendedName>
</protein>
<evidence type="ECO:0000313" key="2">
    <source>
        <dbReference type="Proteomes" id="UP000323011"/>
    </source>
</evidence>
<organism evidence="1 2">
    <name type="scientific">Cafeteria roenbergensis</name>
    <name type="common">Marine flagellate</name>
    <dbReference type="NCBI Taxonomy" id="33653"/>
    <lineage>
        <taxon>Eukaryota</taxon>
        <taxon>Sar</taxon>
        <taxon>Stramenopiles</taxon>
        <taxon>Bigyra</taxon>
        <taxon>Opalozoa</taxon>
        <taxon>Bicosoecida</taxon>
        <taxon>Cafeteriaceae</taxon>
        <taxon>Cafeteria</taxon>
    </lineage>
</organism>
<reference evidence="1 2" key="1">
    <citation type="submission" date="2019-07" db="EMBL/GenBank/DDBJ databases">
        <title>Genomes of Cafeteria roenbergensis.</title>
        <authorList>
            <person name="Fischer M.G."/>
            <person name="Hackl T."/>
            <person name="Roman M."/>
        </authorList>
    </citation>
    <scope>NUCLEOTIDE SEQUENCE [LARGE SCALE GENOMIC DNA]</scope>
    <source>
        <strain evidence="1 2">BVI</strain>
    </source>
</reference>
<name>A0A5A8C5N0_CAFRO</name>
<sequence>MSRANASISRVADSLPSASRESLSRVAERWRELGDRLDVRSTLPERVDDRVHWQTDALLMARHELAADAPLVIAAVSIGSSEADGATPRALGRQVTIAFLSRDDGRDYEVVPLPGGVTRLEHLEAALAAGGSKLAHPLDPTQSSHVWRSRSLAPKLLPQGVWLVPSISRKSGFVDFSLIIALAARTLDEARSLWGLEMTPATTVFAMGSDGYAKKFSTVRRVLLVHAVPTLAWSPALGEHNLARFVNVETSGGILERAKRIPPTAAGVAASDGHKLALARTRVATAVVNQACAAVLHAQGLHAGSCADVSAPALVAELSAGRASYFALENSLRQEMGLAPAPAECAGAALPWGEAKPPRPIAPMRSRPSIGAALEEEGCLRVGLEVGSYTGANAQTLLARWPSAWLLVMVDPWTDQGDAHYEDILAGSQERMDSVMLLALLATEQHGVRCKAWRAFSTQAGSQAGNGTLDFVYLDARHDYTSVTEDLTSWWPTLRPGAVFSGHDFLDAGTRDDGNQWEVQPDGTVRADMRAVRGAVEDFARQVDRDVTVTSGLDGYPSWLLRK</sequence>
<dbReference type="InterPro" id="IPR029063">
    <property type="entry name" value="SAM-dependent_MTases_sf"/>
</dbReference>
<dbReference type="AlphaFoldDB" id="A0A5A8C5N0"/>
<accession>A0A5A8C5N0</accession>
<dbReference type="SUPFAM" id="SSF53335">
    <property type="entry name" value="S-adenosyl-L-methionine-dependent methyltransferases"/>
    <property type="match status" value="1"/>
</dbReference>
<gene>
    <name evidence="1" type="ORF">FNF29_06837</name>
</gene>
<evidence type="ECO:0008006" key="3">
    <source>
        <dbReference type="Google" id="ProtNLM"/>
    </source>
</evidence>
<proteinExistence type="predicted"/>